<evidence type="ECO:0000256" key="2">
    <source>
        <dbReference type="ARBA" id="ARBA00023002"/>
    </source>
</evidence>
<dbReference type="GO" id="GO:0016491">
    <property type="term" value="F:oxidoreductase activity"/>
    <property type="evidence" value="ECO:0007669"/>
    <property type="project" value="UniProtKB-KW"/>
</dbReference>
<dbReference type="InterPro" id="IPR036291">
    <property type="entry name" value="NAD(P)-bd_dom_sf"/>
</dbReference>
<name>A0A0M7ATP8_9HYPH</name>
<evidence type="ECO:0000313" key="4">
    <source>
        <dbReference type="Proteomes" id="UP000049983"/>
    </source>
</evidence>
<dbReference type="GO" id="GO:0016020">
    <property type="term" value="C:membrane"/>
    <property type="evidence" value="ECO:0007669"/>
    <property type="project" value="TreeGrafter"/>
</dbReference>
<evidence type="ECO:0000256" key="1">
    <source>
        <dbReference type="ARBA" id="ARBA00006484"/>
    </source>
</evidence>
<gene>
    <name evidence="3" type="ORF">LA5096_05390</name>
</gene>
<evidence type="ECO:0000313" key="3">
    <source>
        <dbReference type="EMBL" id="CTQ77987.1"/>
    </source>
</evidence>
<dbReference type="STRING" id="311410.LA5095_05372"/>
<keyword evidence="2 3" id="KW-0560">Oxidoreductase</keyword>
<dbReference type="PANTHER" id="PTHR44196">
    <property type="entry name" value="DEHYDROGENASE/REDUCTASE SDR FAMILY MEMBER 7B"/>
    <property type="match status" value="1"/>
</dbReference>
<comment type="similarity">
    <text evidence="1">Belongs to the short-chain dehydrogenases/reductases (SDR) family.</text>
</comment>
<sequence length="237" mass="26232">MKKNFLIVGGTSGIGLQLAKIYLDEGHTVCVTGRKRPDLTKASFQKFEITRDTAKLAQDTDRVLSRLGTVHTLIYAAGFLQRGRIDALGDEDLESMVNVGVLAPMMLIQRLKRRSQWPLKIMLITSSSQYTPRELEPAYCATKSALGMLGASLVRDKALGKVLVAAPSGVRTPFWEGTDEDTDTMLEPAWVAERIVELSGGAFKYKYAKILRDPARVEIVECLNNDMKPIQALPQHP</sequence>
<dbReference type="RefSeq" id="WP_055120666.1">
    <property type="nucleotide sequence ID" value="NZ_CXWA01000010.1"/>
</dbReference>
<accession>A0A0M7ATP8</accession>
<dbReference type="InterPro" id="IPR002347">
    <property type="entry name" value="SDR_fam"/>
</dbReference>
<dbReference type="OrthoDB" id="9808814at2"/>
<dbReference type="EMBL" id="CXWC01000014">
    <property type="protein sequence ID" value="CTQ77987.1"/>
    <property type="molecule type" value="Genomic_DNA"/>
</dbReference>
<keyword evidence="4" id="KW-1185">Reference proteome</keyword>
<dbReference type="EC" id="1.1.1.51" evidence="3"/>
<protein>
    <submittedName>
        <fullName evidence="3">3-beta-hydroxysteroid dehydrogenase</fullName>
        <ecNumber evidence="3">1.1.1.51</ecNumber>
    </submittedName>
</protein>
<reference evidence="4" key="1">
    <citation type="submission" date="2015-07" db="EMBL/GenBank/DDBJ databases">
        <authorList>
            <person name="Rodrigo-Torres Lidia"/>
            <person name="Arahal R.David."/>
        </authorList>
    </citation>
    <scope>NUCLEOTIDE SEQUENCE [LARGE SCALE GENOMIC DNA]</scope>
    <source>
        <strain evidence="4">CECT 5096</strain>
    </source>
</reference>
<dbReference type="SUPFAM" id="SSF51735">
    <property type="entry name" value="NAD(P)-binding Rossmann-fold domains"/>
    <property type="match status" value="1"/>
</dbReference>
<dbReference type="PANTHER" id="PTHR44196:SF1">
    <property type="entry name" value="DEHYDROGENASE_REDUCTASE SDR FAMILY MEMBER 7B"/>
    <property type="match status" value="1"/>
</dbReference>
<dbReference type="Pfam" id="PF00106">
    <property type="entry name" value="adh_short"/>
    <property type="match status" value="1"/>
</dbReference>
<dbReference type="Gene3D" id="3.40.50.720">
    <property type="entry name" value="NAD(P)-binding Rossmann-like Domain"/>
    <property type="match status" value="1"/>
</dbReference>
<dbReference type="PRINTS" id="PR00081">
    <property type="entry name" value="GDHRDH"/>
</dbReference>
<dbReference type="Proteomes" id="UP000049983">
    <property type="component" value="Unassembled WGS sequence"/>
</dbReference>
<organism evidence="3 4">
    <name type="scientific">Roseibium album</name>
    <dbReference type="NCBI Taxonomy" id="311410"/>
    <lineage>
        <taxon>Bacteria</taxon>
        <taxon>Pseudomonadati</taxon>
        <taxon>Pseudomonadota</taxon>
        <taxon>Alphaproteobacteria</taxon>
        <taxon>Hyphomicrobiales</taxon>
        <taxon>Stappiaceae</taxon>
        <taxon>Roseibium</taxon>
    </lineage>
</organism>
<dbReference type="CDD" id="cd05233">
    <property type="entry name" value="SDR_c"/>
    <property type="match status" value="1"/>
</dbReference>
<proteinExistence type="inferred from homology"/>
<dbReference type="AlphaFoldDB" id="A0A0M7ATP8"/>
<dbReference type="GeneID" id="97672643"/>